<dbReference type="InterPro" id="IPR047050">
    <property type="entry name" value="NGN"/>
</dbReference>
<evidence type="ECO:0000256" key="1">
    <source>
        <dbReference type="ARBA" id="ARBA00022472"/>
    </source>
</evidence>
<dbReference type="NCBIfam" id="TIGR00922">
    <property type="entry name" value="nusG"/>
    <property type="match status" value="1"/>
</dbReference>
<evidence type="ECO:0000256" key="6">
    <source>
        <dbReference type="NCBIfam" id="TIGR00922"/>
    </source>
</evidence>
<dbReference type="SUPFAM" id="SSF82679">
    <property type="entry name" value="N-utilization substance G protein NusG, N-terminal domain"/>
    <property type="match status" value="1"/>
</dbReference>
<name>A0A1F5EC70_9BACT</name>
<dbReference type="PANTHER" id="PTHR30265">
    <property type="entry name" value="RHO-INTERACTING TRANSCRIPTION TERMINATION FACTOR NUSG"/>
    <property type="match status" value="1"/>
</dbReference>
<keyword evidence="3 5" id="KW-0805">Transcription regulation</keyword>
<reference evidence="10 11" key="1">
    <citation type="journal article" date="2016" name="Nat. Commun.">
        <title>Thousands of microbial genomes shed light on interconnected biogeochemical processes in an aquifer system.</title>
        <authorList>
            <person name="Anantharaman K."/>
            <person name="Brown C.T."/>
            <person name="Hug L.A."/>
            <person name="Sharon I."/>
            <person name="Castelle C.J."/>
            <person name="Probst A.J."/>
            <person name="Thomas B.C."/>
            <person name="Singh A."/>
            <person name="Wilkins M.J."/>
            <person name="Karaoz U."/>
            <person name="Brodie E.L."/>
            <person name="Williams K.H."/>
            <person name="Hubbard S.S."/>
            <person name="Banfield J.F."/>
        </authorList>
    </citation>
    <scope>NUCLEOTIDE SEQUENCE [LARGE SCALE GENOMIC DNA]</scope>
</reference>
<dbReference type="Pfam" id="PF00467">
    <property type="entry name" value="KOW"/>
    <property type="match status" value="1"/>
</dbReference>
<dbReference type="STRING" id="1797471.A3A71_01975"/>
<dbReference type="FunFam" id="3.30.70.940:FF:000002">
    <property type="entry name" value="Transcription termination/antitermination protein NusG"/>
    <property type="match status" value="1"/>
</dbReference>
<dbReference type="GO" id="GO:0005829">
    <property type="term" value="C:cytosol"/>
    <property type="evidence" value="ECO:0007669"/>
    <property type="project" value="TreeGrafter"/>
</dbReference>
<dbReference type="EMBL" id="MEZX01000002">
    <property type="protein sequence ID" value="OGD65002.1"/>
    <property type="molecule type" value="Genomic_DNA"/>
</dbReference>
<dbReference type="CDD" id="cd09891">
    <property type="entry name" value="NGN_Bact_1"/>
    <property type="match status" value="1"/>
</dbReference>
<comment type="function">
    <text evidence="5 7">Participates in transcription elongation, termination and antitermination.</text>
</comment>
<comment type="similarity">
    <text evidence="5 7">Belongs to the NusG family.</text>
</comment>
<dbReference type="HAMAP" id="MF_00948">
    <property type="entry name" value="NusG"/>
    <property type="match status" value="1"/>
</dbReference>
<dbReference type="InterPro" id="IPR006645">
    <property type="entry name" value="NGN-like_dom"/>
</dbReference>
<dbReference type="FunFam" id="2.30.30.30:FF:000002">
    <property type="entry name" value="Transcription termination/antitermination factor NusG"/>
    <property type="match status" value="1"/>
</dbReference>
<dbReference type="InterPro" id="IPR015869">
    <property type="entry name" value="Transcrpt_antiterm_NusG_bac_CS"/>
</dbReference>
<dbReference type="PANTHER" id="PTHR30265:SF2">
    <property type="entry name" value="TRANSCRIPTION TERMINATION_ANTITERMINATION PROTEIN NUSG"/>
    <property type="match status" value="1"/>
</dbReference>
<dbReference type="Gene3D" id="2.30.30.30">
    <property type="match status" value="1"/>
</dbReference>
<gene>
    <name evidence="5" type="primary">nusG</name>
    <name evidence="10" type="ORF">A3A71_01975</name>
</gene>
<dbReference type="AlphaFoldDB" id="A0A1F5EC70"/>
<feature type="domain" description="NusG-like N-terminal" evidence="8">
    <location>
        <begin position="7"/>
        <end position="115"/>
    </location>
</feature>
<protein>
    <recommendedName>
        <fullName evidence="5 6">Transcription termination/antitermination protein NusG</fullName>
    </recommendedName>
</protein>
<dbReference type="Proteomes" id="UP000177481">
    <property type="component" value="Unassembled WGS sequence"/>
</dbReference>
<dbReference type="GO" id="GO:0006353">
    <property type="term" value="P:DNA-templated transcription termination"/>
    <property type="evidence" value="ECO:0007669"/>
    <property type="project" value="UniProtKB-UniRule"/>
</dbReference>
<evidence type="ECO:0000256" key="7">
    <source>
        <dbReference type="RuleBase" id="RU000538"/>
    </source>
</evidence>
<evidence type="ECO:0000256" key="4">
    <source>
        <dbReference type="ARBA" id="ARBA00023163"/>
    </source>
</evidence>
<evidence type="ECO:0000256" key="5">
    <source>
        <dbReference type="HAMAP-Rule" id="MF_00948"/>
    </source>
</evidence>
<evidence type="ECO:0000313" key="10">
    <source>
        <dbReference type="EMBL" id="OGD65002.1"/>
    </source>
</evidence>
<keyword evidence="4 5" id="KW-0804">Transcription</keyword>
<dbReference type="PROSITE" id="PS01014">
    <property type="entry name" value="NUSG"/>
    <property type="match status" value="1"/>
</dbReference>
<dbReference type="SMART" id="SM00738">
    <property type="entry name" value="NGN"/>
    <property type="match status" value="1"/>
</dbReference>
<feature type="domain" description="KOW" evidence="9">
    <location>
        <begin position="125"/>
        <end position="152"/>
    </location>
</feature>
<evidence type="ECO:0000259" key="9">
    <source>
        <dbReference type="SMART" id="SM00739"/>
    </source>
</evidence>
<dbReference type="Pfam" id="PF02357">
    <property type="entry name" value="NusG"/>
    <property type="match status" value="1"/>
</dbReference>
<dbReference type="PRINTS" id="PR00338">
    <property type="entry name" value="NUSGTNSCPFCT"/>
</dbReference>
<dbReference type="InterPro" id="IPR014722">
    <property type="entry name" value="Rib_uL2_dom2"/>
</dbReference>
<dbReference type="SUPFAM" id="SSF50104">
    <property type="entry name" value="Translation proteins SH3-like domain"/>
    <property type="match status" value="1"/>
</dbReference>
<keyword evidence="2 5" id="KW-0889">Transcription antitermination</keyword>
<dbReference type="InterPro" id="IPR008991">
    <property type="entry name" value="Translation_prot_SH3-like_sf"/>
</dbReference>
<dbReference type="GO" id="GO:0006354">
    <property type="term" value="P:DNA-templated transcription elongation"/>
    <property type="evidence" value="ECO:0007669"/>
    <property type="project" value="UniProtKB-UniRule"/>
</dbReference>
<evidence type="ECO:0000256" key="3">
    <source>
        <dbReference type="ARBA" id="ARBA00023015"/>
    </source>
</evidence>
<dbReference type="GO" id="GO:0031564">
    <property type="term" value="P:transcription antitermination"/>
    <property type="evidence" value="ECO:0007669"/>
    <property type="project" value="UniProtKB-UniRule"/>
</dbReference>
<proteinExistence type="inferred from homology"/>
<dbReference type="CDD" id="cd06091">
    <property type="entry name" value="KOW_NusG"/>
    <property type="match status" value="1"/>
</dbReference>
<dbReference type="Gene3D" id="3.30.70.940">
    <property type="entry name" value="NusG, N-terminal domain"/>
    <property type="match status" value="1"/>
</dbReference>
<sequence>MNRQAGQAGWYVIHTYAGYEDQVADNIKQRTTNLKMQDFIFDVIVPKEKQIEIKNGKRRTVEKRSFPGYVFVNMIVTDESWYVVRNTPSVTGFLGSGVRPTPIPQSEVDTIKARMAKDEPEHKVDLKTDDLVRISDGPLKGYEGKVTEVDPEKGKIKVSVSMFGRETPVNLDFLQVKKM</sequence>
<dbReference type="GO" id="GO:0032784">
    <property type="term" value="P:regulation of DNA-templated transcription elongation"/>
    <property type="evidence" value="ECO:0007669"/>
    <property type="project" value="InterPro"/>
</dbReference>
<dbReference type="InterPro" id="IPR005824">
    <property type="entry name" value="KOW"/>
</dbReference>
<evidence type="ECO:0000259" key="8">
    <source>
        <dbReference type="SMART" id="SM00738"/>
    </source>
</evidence>
<dbReference type="SMART" id="SM00739">
    <property type="entry name" value="KOW"/>
    <property type="match status" value="1"/>
</dbReference>
<evidence type="ECO:0000313" key="11">
    <source>
        <dbReference type="Proteomes" id="UP000177481"/>
    </source>
</evidence>
<evidence type="ECO:0000256" key="2">
    <source>
        <dbReference type="ARBA" id="ARBA00022814"/>
    </source>
</evidence>
<accession>A0A1F5EC70</accession>
<dbReference type="InterPro" id="IPR001062">
    <property type="entry name" value="Transcrpt_antiterm_NusG"/>
</dbReference>
<comment type="caution">
    <text evidence="10">The sequence shown here is derived from an EMBL/GenBank/DDBJ whole genome shotgun (WGS) entry which is preliminary data.</text>
</comment>
<dbReference type="InterPro" id="IPR036735">
    <property type="entry name" value="NGN_dom_sf"/>
</dbReference>
<dbReference type="InterPro" id="IPR043425">
    <property type="entry name" value="NusG-like"/>
</dbReference>
<organism evidence="10 11">
    <name type="scientific">Candidatus Berkelbacteria bacterium RIFCSPLOWO2_01_FULL_50_28</name>
    <dbReference type="NCBI Taxonomy" id="1797471"/>
    <lineage>
        <taxon>Bacteria</taxon>
        <taxon>Candidatus Berkelbacteria</taxon>
    </lineage>
</organism>
<keyword evidence="1 5" id="KW-0806">Transcription termination</keyword>